<sequence>MESANYSKPTQREVDRAETDLLLAVSALTGREFAKSVGCHESKISRADWRFIAAVICTARMAWEVSPVGRLVLETINAIAPKEKAPSCGNSFDA</sequence>
<dbReference type="Pfam" id="PF05269">
    <property type="entry name" value="Phage_CII"/>
    <property type="match status" value="1"/>
</dbReference>
<reference evidence="1" key="1">
    <citation type="submission" date="2022-09" db="EMBL/GenBank/DDBJ databases">
        <title>Winslowiella arboricola sp. nov., isolated from bleeding cankers on broadleaf hosts.</title>
        <authorList>
            <person name="Brady C."/>
            <person name="Kaur S."/>
            <person name="Crampton B."/>
            <person name="Maddock D."/>
            <person name="Arnold D."/>
            <person name="Denman S."/>
        </authorList>
    </citation>
    <scope>NUCLEOTIDE SEQUENCE</scope>
    <source>
        <strain evidence="1">BAC 15a-03b</strain>
    </source>
</reference>
<dbReference type="AlphaFoldDB" id="A0A9J6PYC1"/>
<evidence type="ECO:0000313" key="2">
    <source>
        <dbReference type="Proteomes" id="UP001064262"/>
    </source>
</evidence>
<evidence type="ECO:0000313" key="1">
    <source>
        <dbReference type="EMBL" id="MCU5780456.1"/>
    </source>
</evidence>
<name>A0A9J6PYC1_9GAMM</name>
<proteinExistence type="predicted"/>
<organism evidence="1 2">
    <name type="scientific">Winslowiella arboricola</name>
    <dbReference type="NCBI Taxonomy" id="2978220"/>
    <lineage>
        <taxon>Bacteria</taxon>
        <taxon>Pseudomonadati</taxon>
        <taxon>Pseudomonadota</taxon>
        <taxon>Gammaproteobacteria</taxon>
        <taxon>Enterobacterales</taxon>
        <taxon>Erwiniaceae</taxon>
        <taxon>Winslowiella</taxon>
    </lineage>
</organism>
<dbReference type="RefSeq" id="WP_267144341.1">
    <property type="nucleotide sequence ID" value="NZ_JAODIL010000081.1"/>
</dbReference>
<dbReference type="InterPro" id="IPR007933">
    <property type="entry name" value="Transcrpt_activ_CII"/>
</dbReference>
<accession>A0A9J6PYC1</accession>
<protein>
    <submittedName>
        <fullName evidence="1">Lambda phage CII family protein</fullName>
    </submittedName>
</protein>
<dbReference type="GO" id="GO:0006355">
    <property type="term" value="P:regulation of DNA-templated transcription"/>
    <property type="evidence" value="ECO:0007669"/>
    <property type="project" value="InterPro"/>
</dbReference>
<dbReference type="GO" id="GO:0003677">
    <property type="term" value="F:DNA binding"/>
    <property type="evidence" value="ECO:0007669"/>
    <property type="project" value="InterPro"/>
</dbReference>
<gene>
    <name evidence="1" type="ORF">N5923_23470</name>
</gene>
<dbReference type="Proteomes" id="UP001064262">
    <property type="component" value="Unassembled WGS sequence"/>
</dbReference>
<keyword evidence="2" id="KW-1185">Reference proteome</keyword>
<dbReference type="EMBL" id="JAODIM010000043">
    <property type="protein sequence ID" value="MCU5780456.1"/>
    <property type="molecule type" value="Genomic_DNA"/>
</dbReference>
<comment type="caution">
    <text evidence="1">The sequence shown here is derived from an EMBL/GenBank/DDBJ whole genome shotgun (WGS) entry which is preliminary data.</text>
</comment>